<accession>A0A9Q3C198</accession>
<evidence type="ECO:0000256" key="1">
    <source>
        <dbReference type="SAM" id="MobiDB-lite"/>
    </source>
</evidence>
<evidence type="ECO:0000313" key="3">
    <source>
        <dbReference type="Proteomes" id="UP000765509"/>
    </source>
</evidence>
<dbReference type="EMBL" id="AVOT02003989">
    <property type="protein sequence ID" value="MBW0475098.1"/>
    <property type="molecule type" value="Genomic_DNA"/>
</dbReference>
<dbReference type="Proteomes" id="UP000765509">
    <property type="component" value="Unassembled WGS sequence"/>
</dbReference>
<name>A0A9Q3C198_9BASI</name>
<feature type="region of interest" description="Disordered" evidence="1">
    <location>
        <begin position="1"/>
        <end position="30"/>
    </location>
</feature>
<dbReference type="AlphaFoldDB" id="A0A9Q3C198"/>
<gene>
    <name evidence="2" type="ORF">O181_014813</name>
</gene>
<feature type="compositionally biased region" description="Polar residues" evidence="1">
    <location>
        <begin position="9"/>
        <end position="28"/>
    </location>
</feature>
<protein>
    <submittedName>
        <fullName evidence="2">Uncharacterized protein</fullName>
    </submittedName>
</protein>
<sequence>MPQPLPRTPGSSTELNGLQTSATESGSEISDMVRSHELGIEVESLEHESNPDPSVLPECDHRFNLNICILSKPDTFVIAFISAQPPSSQKPNFKSYEKENTFECCAPTEDAGQDDIIFSGEVEIIFVSNISQTIPRLEKIQNDSKTCYYPKETEAFFNNNIWNPKLMKESARPPHNLPKSEHTFFKMVQSLLYPPNPLKHSWANVMFESIGLVSYNVIAPKPYVAPTSNLTNPLGFKWRAVEYLASFLSKSKQHETQLSIEGGGADNELLTKPHKNLGDLMDTVIHLMIKYKGQSQWN</sequence>
<evidence type="ECO:0000313" key="2">
    <source>
        <dbReference type="EMBL" id="MBW0475098.1"/>
    </source>
</evidence>
<comment type="caution">
    <text evidence="2">The sequence shown here is derived from an EMBL/GenBank/DDBJ whole genome shotgun (WGS) entry which is preliminary data.</text>
</comment>
<organism evidence="2 3">
    <name type="scientific">Austropuccinia psidii MF-1</name>
    <dbReference type="NCBI Taxonomy" id="1389203"/>
    <lineage>
        <taxon>Eukaryota</taxon>
        <taxon>Fungi</taxon>
        <taxon>Dikarya</taxon>
        <taxon>Basidiomycota</taxon>
        <taxon>Pucciniomycotina</taxon>
        <taxon>Pucciniomycetes</taxon>
        <taxon>Pucciniales</taxon>
        <taxon>Sphaerophragmiaceae</taxon>
        <taxon>Austropuccinia</taxon>
    </lineage>
</organism>
<keyword evidence="3" id="KW-1185">Reference proteome</keyword>
<reference evidence="2" key="1">
    <citation type="submission" date="2021-03" db="EMBL/GenBank/DDBJ databases">
        <title>Draft genome sequence of rust myrtle Austropuccinia psidii MF-1, a brazilian biotype.</title>
        <authorList>
            <person name="Quecine M.C."/>
            <person name="Pachon D.M.R."/>
            <person name="Bonatelli M.L."/>
            <person name="Correr F.H."/>
            <person name="Franceschini L.M."/>
            <person name="Leite T.F."/>
            <person name="Margarido G.R.A."/>
            <person name="Almeida C.A."/>
            <person name="Ferrarezi J.A."/>
            <person name="Labate C.A."/>
        </authorList>
    </citation>
    <scope>NUCLEOTIDE SEQUENCE</scope>
    <source>
        <strain evidence="2">MF-1</strain>
    </source>
</reference>
<proteinExistence type="predicted"/>